<dbReference type="EMBL" id="FNVQ01000003">
    <property type="protein sequence ID" value="SEG70124.1"/>
    <property type="molecule type" value="Genomic_DNA"/>
</dbReference>
<evidence type="ECO:0000259" key="6">
    <source>
        <dbReference type="PROSITE" id="PS50931"/>
    </source>
</evidence>
<dbReference type="InterPro" id="IPR005119">
    <property type="entry name" value="LysR_subst-bd"/>
</dbReference>
<feature type="transmembrane region" description="Helical" evidence="5">
    <location>
        <begin position="98"/>
        <end position="115"/>
    </location>
</feature>
<comment type="similarity">
    <text evidence="1">Belongs to the LysR transcriptional regulatory family.</text>
</comment>
<evidence type="ECO:0000256" key="4">
    <source>
        <dbReference type="ARBA" id="ARBA00023163"/>
    </source>
</evidence>
<evidence type="ECO:0000256" key="5">
    <source>
        <dbReference type="SAM" id="Phobius"/>
    </source>
</evidence>
<dbReference type="OrthoDB" id="6624490at2"/>
<dbReference type="Pfam" id="PF03466">
    <property type="entry name" value="LysR_substrate"/>
    <property type="match status" value="1"/>
</dbReference>
<keyword evidence="2" id="KW-0805">Transcription regulation</keyword>
<dbReference type="Gene3D" id="1.10.10.10">
    <property type="entry name" value="Winged helix-like DNA-binding domain superfamily/Winged helix DNA-binding domain"/>
    <property type="match status" value="1"/>
</dbReference>
<keyword evidence="3" id="KW-0238">DNA-binding</keyword>
<dbReference type="Gene3D" id="3.40.190.290">
    <property type="match status" value="1"/>
</dbReference>
<dbReference type="InterPro" id="IPR000847">
    <property type="entry name" value="LysR_HTH_N"/>
</dbReference>
<sequence length="310" mass="34190">MQQMRLTHRQIEAFRALMLTGSFTEAARFLSVTQPAVSKIISQLEEELGFALFERIQGKISATEDAHILYSEVEQSYRGLDCVKRAARRIKNNSGGSLHIAVMPALAVGFIAQVIKRLYEQDGDLELSLHGYGSDEIVELVASGLFDLGFVTTPVDTSQVTTGPVLSTPSFCILPPDHHLSAKREISVFDLEGEKIITTPEGAASRLRIDSLLSSLNISRTQIIEARWSLTIAELVQAGLGCSIVDGFTASAFAQRGGLVKPLVESLDFSFTYITSKTCSKTKIVKRFNESFDQEFKTFKDRLLSNSFIN</sequence>
<name>A0A1H6CB13_9GAMM</name>
<protein>
    <submittedName>
        <fullName evidence="7">Transcriptional regulator, LysR family</fullName>
    </submittedName>
</protein>
<dbReference type="PANTHER" id="PTHR30427">
    <property type="entry name" value="TRANSCRIPTIONAL ACTIVATOR PROTEIN LYSR"/>
    <property type="match status" value="1"/>
</dbReference>
<dbReference type="SUPFAM" id="SSF53850">
    <property type="entry name" value="Periplasmic binding protein-like II"/>
    <property type="match status" value="1"/>
</dbReference>
<dbReference type="GO" id="GO:0003700">
    <property type="term" value="F:DNA-binding transcription factor activity"/>
    <property type="evidence" value="ECO:0007669"/>
    <property type="project" value="InterPro"/>
</dbReference>
<reference evidence="7 8" key="1">
    <citation type="submission" date="2016-10" db="EMBL/GenBank/DDBJ databases">
        <authorList>
            <person name="de Groot N.N."/>
        </authorList>
    </citation>
    <scope>NUCLEOTIDE SEQUENCE [LARGE SCALE GENOMIC DNA]</scope>
    <source>
        <strain evidence="7 8">DSM 22012</strain>
    </source>
</reference>
<keyword evidence="5" id="KW-0812">Transmembrane</keyword>
<dbReference type="GO" id="GO:0010628">
    <property type="term" value="P:positive regulation of gene expression"/>
    <property type="evidence" value="ECO:0007669"/>
    <property type="project" value="TreeGrafter"/>
</dbReference>
<evidence type="ECO:0000256" key="2">
    <source>
        <dbReference type="ARBA" id="ARBA00023015"/>
    </source>
</evidence>
<proteinExistence type="inferred from homology"/>
<keyword evidence="4" id="KW-0804">Transcription</keyword>
<dbReference type="SUPFAM" id="SSF46785">
    <property type="entry name" value="Winged helix' DNA-binding domain"/>
    <property type="match status" value="1"/>
</dbReference>
<keyword evidence="8" id="KW-1185">Reference proteome</keyword>
<keyword evidence="5" id="KW-1133">Transmembrane helix</keyword>
<dbReference type="PANTHER" id="PTHR30427:SF1">
    <property type="entry name" value="TRANSCRIPTIONAL ACTIVATOR PROTEIN LYSR"/>
    <property type="match status" value="1"/>
</dbReference>
<dbReference type="Proteomes" id="UP000236745">
    <property type="component" value="Unassembled WGS sequence"/>
</dbReference>
<evidence type="ECO:0000313" key="7">
    <source>
        <dbReference type="EMBL" id="SEG70124.1"/>
    </source>
</evidence>
<dbReference type="GO" id="GO:0043565">
    <property type="term" value="F:sequence-specific DNA binding"/>
    <property type="evidence" value="ECO:0007669"/>
    <property type="project" value="TreeGrafter"/>
</dbReference>
<dbReference type="InterPro" id="IPR036390">
    <property type="entry name" value="WH_DNA-bd_sf"/>
</dbReference>
<gene>
    <name evidence="7" type="ORF">SAMN05444390_103335</name>
</gene>
<evidence type="ECO:0000313" key="8">
    <source>
        <dbReference type="Proteomes" id="UP000236745"/>
    </source>
</evidence>
<accession>A0A1H6CB13</accession>
<feature type="domain" description="HTH lysR-type" evidence="6">
    <location>
        <begin position="6"/>
        <end position="63"/>
    </location>
</feature>
<dbReference type="Pfam" id="PF00126">
    <property type="entry name" value="HTH_1"/>
    <property type="match status" value="1"/>
</dbReference>
<dbReference type="PROSITE" id="PS50931">
    <property type="entry name" value="HTH_LYSR"/>
    <property type="match status" value="1"/>
</dbReference>
<dbReference type="PRINTS" id="PR00039">
    <property type="entry name" value="HTHLYSR"/>
</dbReference>
<evidence type="ECO:0000256" key="1">
    <source>
        <dbReference type="ARBA" id="ARBA00009437"/>
    </source>
</evidence>
<dbReference type="AlphaFoldDB" id="A0A1H6CB13"/>
<keyword evidence="5" id="KW-0472">Membrane</keyword>
<dbReference type="RefSeq" id="WP_104004174.1">
    <property type="nucleotide sequence ID" value="NZ_FNVQ01000003.1"/>
</dbReference>
<dbReference type="InterPro" id="IPR036388">
    <property type="entry name" value="WH-like_DNA-bd_sf"/>
</dbReference>
<organism evidence="7 8">
    <name type="scientific">Marinobacterium lutimaris</name>
    <dbReference type="NCBI Taxonomy" id="568106"/>
    <lineage>
        <taxon>Bacteria</taxon>
        <taxon>Pseudomonadati</taxon>
        <taxon>Pseudomonadota</taxon>
        <taxon>Gammaproteobacteria</taxon>
        <taxon>Oceanospirillales</taxon>
        <taxon>Oceanospirillaceae</taxon>
        <taxon>Marinobacterium</taxon>
    </lineage>
</organism>
<evidence type="ECO:0000256" key="3">
    <source>
        <dbReference type="ARBA" id="ARBA00023125"/>
    </source>
</evidence>